<name>A0A090RVW5_9VIBR</name>
<keyword evidence="1" id="KW-0472">Membrane</keyword>
<gene>
    <name evidence="2" type="ORF">JCM19235_2151</name>
</gene>
<dbReference type="EMBL" id="BBMR01000003">
    <property type="protein sequence ID" value="GAL18728.1"/>
    <property type="molecule type" value="Genomic_DNA"/>
</dbReference>
<keyword evidence="1" id="KW-0812">Transmembrane</keyword>
<dbReference type="STRING" id="990268.JCM19235_2151"/>
<organism evidence="2 3">
    <name type="scientific">Vibrio maritimus</name>
    <dbReference type="NCBI Taxonomy" id="990268"/>
    <lineage>
        <taxon>Bacteria</taxon>
        <taxon>Pseudomonadati</taxon>
        <taxon>Pseudomonadota</taxon>
        <taxon>Gammaproteobacteria</taxon>
        <taxon>Vibrionales</taxon>
        <taxon>Vibrionaceae</taxon>
        <taxon>Vibrio</taxon>
    </lineage>
</organism>
<feature type="transmembrane region" description="Helical" evidence="1">
    <location>
        <begin position="88"/>
        <end position="105"/>
    </location>
</feature>
<reference evidence="2 3" key="2">
    <citation type="submission" date="2014-09" db="EMBL/GenBank/DDBJ databases">
        <authorList>
            <consortium name="NBRP consortium"/>
            <person name="Sawabe T."/>
            <person name="Meirelles P."/>
            <person name="Nakanishi M."/>
            <person name="Sayaka M."/>
            <person name="Hattori M."/>
            <person name="Ohkuma M."/>
        </authorList>
    </citation>
    <scope>NUCLEOTIDE SEQUENCE [LARGE SCALE GENOMIC DNA]</scope>
    <source>
        <strain evidence="3">JCM19235</strain>
    </source>
</reference>
<keyword evidence="3" id="KW-1185">Reference proteome</keyword>
<evidence type="ECO:0000313" key="3">
    <source>
        <dbReference type="Proteomes" id="UP000029228"/>
    </source>
</evidence>
<dbReference type="Proteomes" id="UP000029228">
    <property type="component" value="Unassembled WGS sequence"/>
</dbReference>
<comment type="caution">
    <text evidence="2">The sequence shown here is derived from an EMBL/GenBank/DDBJ whole genome shotgun (WGS) entry which is preliminary data.</text>
</comment>
<dbReference type="AlphaFoldDB" id="A0A090RVW5"/>
<accession>A0A090RVW5</accession>
<sequence length="162" mass="17669">MKSFNAQVKSNVEQIKADVDGAKSQSELVAVIRAVQHHAGPLDYRIQIYRVFCILSFACFLSLVFTDLRLVSQSGILFSGLDLFIQYSQYWLPVLTLVTIGYFAEEKGKQLPIGESLRARMAILALIGSVVVILLGGISSIGISTLAACLGYLVTLILVEPC</sequence>
<keyword evidence="1" id="KW-1133">Transmembrane helix</keyword>
<reference evidence="2 3" key="1">
    <citation type="submission" date="2014-09" db="EMBL/GenBank/DDBJ databases">
        <title>Vibrio maritimus JCM 19235. (C45) whole genome shotgun sequence.</title>
        <authorList>
            <person name="Sawabe T."/>
            <person name="Meirelles P."/>
            <person name="Nakanishi M."/>
            <person name="Sayaka M."/>
            <person name="Hattori M."/>
            <person name="Ohkuma M."/>
        </authorList>
    </citation>
    <scope>NUCLEOTIDE SEQUENCE [LARGE SCALE GENOMIC DNA]</scope>
    <source>
        <strain evidence="3">JCM19235</strain>
    </source>
</reference>
<evidence type="ECO:0000313" key="2">
    <source>
        <dbReference type="EMBL" id="GAL18728.1"/>
    </source>
</evidence>
<feature type="transmembrane region" description="Helical" evidence="1">
    <location>
        <begin position="48"/>
        <end position="68"/>
    </location>
</feature>
<protein>
    <submittedName>
        <fullName evidence="2">Predicted membrane protein</fullName>
    </submittedName>
</protein>
<evidence type="ECO:0000256" key="1">
    <source>
        <dbReference type="SAM" id="Phobius"/>
    </source>
</evidence>
<feature type="transmembrane region" description="Helical" evidence="1">
    <location>
        <begin position="141"/>
        <end position="159"/>
    </location>
</feature>
<proteinExistence type="predicted"/>